<evidence type="ECO:0000313" key="2">
    <source>
        <dbReference type="EMBL" id="OUS44302.1"/>
    </source>
</evidence>
<proteinExistence type="predicted"/>
<dbReference type="EMBL" id="KZ155825">
    <property type="protein sequence ID" value="OUS44302.1"/>
    <property type="molecule type" value="Genomic_DNA"/>
</dbReference>
<gene>
    <name evidence="2" type="ORF">BE221DRAFT_78251</name>
</gene>
<dbReference type="Proteomes" id="UP000195557">
    <property type="component" value="Unassembled WGS sequence"/>
</dbReference>
<feature type="compositionally biased region" description="Basic residues" evidence="1">
    <location>
        <begin position="1"/>
        <end position="13"/>
    </location>
</feature>
<organism evidence="2">
    <name type="scientific">Ostreococcus tauri</name>
    <name type="common">Marine green alga</name>
    <dbReference type="NCBI Taxonomy" id="70448"/>
    <lineage>
        <taxon>Eukaryota</taxon>
        <taxon>Viridiplantae</taxon>
        <taxon>Chlorophyta</taxon>
        <taxon>Mamiellophyceae</taxon>
        <taxon>Mamiellales</taxon>
        <taxon>Bathycoccaceae</taxon>
        <taxon>Ostreococcus</taxon>
    </lineage>
</organism>
<feature type="region of interest" description="Disordered" evidence="1">
    <location>
        <begin position="1"/>
        <end position="69"/>
    </location>
</feature>
<feature type="compositionally biased region" description="Basic residues" evidence="1">
    <location>
        <begin position="22"/>
        <end position="32"/>
    </location>
</feature>
<evidence type="ECO:0000256" key="1">
    <source>
        <dbReference type="SAM" id="MobiDB-lite"/>
    </source>
</evidence>
<feature type="compositionally biased region" description="Basic residues" evidence="1">
    <location>
        <begin position="48"/>
        <end position="69"/>
    </location>
</feature>
<name>A0A1Y5IAW6_OSTTA</name>
<dbReference type="AlphaFoldDB" id="A0A1Y5IAW6"/>
<reference evidence="2" key="1">
    <citation type="submission" date="2017-04" db="EMBL/GenBank/DDBJ databases">
        <title>Population genomics of picophytoplankton unveils novel chromosome hypervariability.</title>
        <authorList>
            <consortium name="DOE Joint Genome Institute"/>
            <person name="Blanc-Mathieu R."/>
            <person name="Krasovec M."/>
            <person name="Hebrard M."/>
            <person name="Yau S."/>
            <person name="Desgranges E."/>
            <person name="Martin J."/>
            <person name="Schackwitz W."/>
            <person name="Kuo A."/>
            <person name="Salin G."/>
            <person name="Donnadieu C."/>
            <person name="Desdevises Y."/>
            <person name="Sanchez-Ferandin S."/>
            <person name="Moreau H."/>
            <person name="Rivals E."/>
            <person name="Grigoriev I.V."/>
            <person name="Grimsley N."/>
            <person name="Eyre-Walker A."/>
            <person name="Piganeau G."/>
        </authorList>
    </citation>
    <scope>NUCLEOTIDE SEQUENCE [LARGE SCALE GENOMIC DNA]</scope>
    <source>
        <strain evidence="2">RCC 1115</strain>
    </source>
</reference>
<accession>A0A1Y5IAW6</accession>
<sequence>MNRIRRDGRRHTKQNPYERTQTKTRTRGNKTKPIREDTNQNPYERTRNKTKPVRAHTNKTRGCRRSGDG</sequence>
<protein>
    <submittedName>
        <fullName evidence="2">Uncharacterized protein</fullName>
    </submittedName>
</protein>